<evidence type="ECO:0000256" key="2">
    <source>
        <dbReference type="ARBA" id="ARBA00022475"/>
    </source>
</evidence>
<dbReference type="InterPro" id="IPR042094">
    <property type="entry name" value="T2SS_GspF_sf"/>
</dbReference>
<feature type="transmembrane region" description="Helical" evidence="6">
    <location>
        <begin position="6"/>
        <end position="26"/>
    </location>
</feature>
<feature type="transmembrane region" description="Helical" evidence="6">
    <location>
        <begin position="129"/>
        <end position="148"/>
    </location>
</feature>
<comment type="caution">
    <text evidence="8">The sequence shown here is derived from an EMBL/GenBank/DDBJ whole genome shotgun (WGS) entry which is preliminary data.</text>
</comment>
<feature type="domain" description="Type II secretion system protein GspF" evidence="7">
    <location>
        <begin position="169"/>
        <end position="295"/>
    </location>
</feature>
<organism evidence="8 9">
    <name type="scientific">Halobacillus seohaensis</name>
    <dbReference type="NCBI Taxonomy" id="447421"/>
    <lineage>
        <taxon>Bacteria</taxon>
        <taxon>Bacillati</taxon>
        <taxon>Bacillota</taxon>
        <taxon>Bacilli</taxon>
        <taxon>Bacillales</taxon>
        <taxon>Bacillaceae</taxon>
        <taxon>Halobacillus</taxon>
    </lineage>
</organism>
<gene>
    <name evidence="8" type="ORF">ACFQIC_18815</name>
</gene>
<evidence type="ECO:0000256" key="6">
    <source>
        <dbReference type="SAM" id="Phobius"/>
    </source>
</evidence>
<evidence type="ECO:0000256" key="3">
    <source>
        <dbReference type="ARBA" id="ARBA00022692"/>
    </source>
</evidence>
<keyword evidence="3 6" id="KW-0812">Transmembrane</keyword>
<dbReference type="EMBL" id="JBHSZV010000061">
    <property type="protein sequence ID" value="MFC7063853.1"/>
    <property type="molecule type" value="Genomic_DNA"/>
</dbReference>
<keyword evidence="2" id="KW-1003">Cell membrane</keyword>
<dbReference type="InterPro" id="IPR018076">
    <property type="entry name" value="T2SS_GspF_dom"/>
</dbReference>
<keyword evidence="4 6" id="KW-1133">Transmembrane helix</keyword>
<dbReference type="PANTHER" id="PTHR35007">
    <property type="entry name" value="INTEGRAL MEMBRANE PROTEIN-RELATED"/>
    <property type="match status" value="1"/>
</dbReference>
<evidence type="ECO:0000256" key="1">
    <source>
        <dbReference type="ARBA" id="ARBA00004651"/>
    </source>
</evidence>
<evidence type="ECO:0000256" key="5">
    <source>
        <dbReference type="ARBA" id="ARBA00023136"/>
    </source>
</evidence>
<dbReference type="PANTHER" id="PTHR35007:SF2">
    <property type="entry name" value="PILUS ASSEMBLE PROTEIN"/>
    <property type="match status" value="1"/>
</dbReference>
<sequence>MYLLILLSFMLVTFVLVTQAVLQVAFRRSLKVNQRVKVFMDMNGIETVTKKEKQVKQTPRRVTRVTNKAKNLIENRLTKETESELDRKLKGAGLAYRWTAVDFRLIQVLVTLLLFSFSMVLVLLGDGSFVTMVVFSGALGALGFYYPSFYLSVKKRKRVEDVQRKLADFFDMVNLSIEAGMGLDAALMKACRHIKGPLSEEFKKALDEMRLGKSRREAFKNLRERVPAEEFQSIMTSIIQADQLGIGMTTALRTLTERIRDHQRQLAREKAMKAPVKMLFPMVFFIFPSLFIVLLGPIVVHLVVNGLG</sequence>
<comment type="subcellular location">
    <subcellularLocation>
        <location evidence="1">Cell membrane</location>
        <topology evidence="1">Multi-pass membrane protein</topology>
    </subcellularLocation>
</comment>
<proteinExistence type="predicted"/>
<name>A0ABW2ENT0_9BACI</name>
<reference evidence="9" key="1">
    <citation type="journal article" date="2019" name="Int. J. Syst. Evol. Microbiol.">
        <title>The Global Catalogue of Microorganisms (GCM) 10K type strain sequencing project: providing services to taxonomists for standard genome sequencing and annotation.</title>
        <authorList>
            <consortium name="The Broad Institute Genomics Platform"/>
            <consortium name="The Broad Institute Genome Sequencing Center for Infectious Disease"/>
            <person name="Wu L."/>
            <person name="Ma J."/>
        </authorList>
    </citation>
    <scope>NUCLEOTIDE SEQUENCE [LARGE SCALE GENOMIC DNA]</scope>
    <source>
        <strain evidence="9">CGMCC 4.1621</strain>
    </source>
</reference>
<keyword evidence="9" id="KW-1185">Reference proteome</keyword>
<dbReference type="Gene3D" id="1.20.81.30">
    <property type="entry name" value="Type II secretion system (T2SS), domain F"/>
    <property type="match status" value="1"/>
</dbReference>
<feature type="transmembrane region" description="Helical" evidence="6">
    <location>
        <begin position="278"/>
        <end position="304"/>
    </location>
</feature>
<protein>
    <submittedName>
        <fullName evidence="8">Type II secretion system F family protein</fullName>
    </submittedName>
</protein>
<evidence type="ECO:0000259" key="7">
    <source>
        <dbReference type="Pfam" id="PF00482"/>
    </source>
</evidence>
<keyword evidence="5 6" id="KW-0472">Membrane</keyword>
<dbReference type="RefSeq" id="WP_204710676.1">
    <property type="nucleotide sequence ID" value="NZ_JBHSZV010000061.1"/>
</dbReference>
<evidence type="ECO:0000313" key="9">
    <source>
        <dbReference type="Proteomes" id="UP001596410"/>
    </source>
</evidence>
<feature type="transmembrane region" description="Helical" evidence="6">
    <location>
        <begin position="105"/>
        <end position="123"/>
    </location>
</feature>
<dbReference type="Pfam" id="PF00482">
    <property type="entry name" value="T2SSF"/>
    <property type="match status" value="1"/>
</dbReference>
<accession>A0ABW2ENT0</accession>
<evidence type="ECO:0000256" key="4">
    <source>
        <dbReference type="ARBA" id="ARBA00022989"/>
    </source>
</evidence>
<evidence type="ECO:0000313" key="8">
    <source>
        <dbReference type="EMBL" id="MFC7063853.1"/>
    </source>
</evidence>
<dbReference type="Proteomes" id="UP001596410">
    <property type="component" value="Unassembled WGS sequence"/>
</dbReference>